<evidence type="ECO:0000256" key="5">
    <source>
        <dbReference type="ARBA" id="ARBA00022989"/>
    </source>
</evidence>
<evidence type="ECO:0000256" key="1">
    <source>
        <dbReference type="ARBA" id="ARBA00004651"/>
    </source>
</evidence>
<feature type="transmembrane region" description="Helical" evidence="7">
    <location>
        <begin position="415"/>
        <end position="435"/>
    </location>
</feature>
<organism evidence="8 9">
    <name type="scientific">Deinococcus yavapaiensis KR-236</name>
    <dbReference type="NCBI Taxonomy" id="694435"/>
    <lineage>
        <taxon>Bacteria</taxon>
        <taxon>Thermotogati</taxon>
        <taxon>Deinococcota</taxon>
        <taxon>Deinococci</taxon>
        <taxon>Deinococcales</taxon>
        <taxon>Deinococcaceae</taxon>
        <taxon>Deinococcus</taxon>
    </lineage>
</organism>
<keyword evidence="3" id="KW-1003">Cell membrane</keyword>
<name>A0A318SDZ3_9DEIO</name>
<evidence type="ECO:0000256" key="7">
    <source>
        <dbReference type="SAM" id="Phobius"/>
    </source>
</evidence>
<feature type="transmembrane region" description="Helical" evidence="7">
    <location>
        <begin position="112"/>
        <end position="133"/>
    </location>
</feature>
<accession>A0A318SDZ3</accession>
<dbReference type="EMBL" id="QJSX01000002">
    <property type="protein sequence ID" value="PYE55758.1"/>
    <property type="molecule type" value="Genomic_DNA"/>
</dbReference>
<keyword evidence="9" id="KW-1185">Reference proteome</keyword>
<feature type="transmembrane region" description="Helical" evidence="7">
    <location>
        <begin position="16"/>
        <end position="38"/>
    </location>
</feature>
<dbReference type="PANTHER" id="PTHR30250:SF10">
    <property type="entry name" value="LIPOPOLYSACCHARIDE BIOSYNTHESIS PROTEIN WZXC"/>
    <property type="match status" value="1"/>
</dbReference>
<evidence type="ECO:0000256" key="4">
    <source>
        <dbReference type="ARBA" id="ARBA00022692"/>
    </source>
</evidence>
<feature type="transmembrane region" description="Helical" evidence="7">
    <location>
        <begin position="50"/>
        <end position="68"/>
    </location>
</feature>
<evidence type="ECO:0000313" key="9">
    <source>
        <dbReference type="Proteomes" id="UP000248326"/>
    </source>
</evidence>
<dbReference type="GO" id="GO:0005886">
    <property type="term" value="C:plasma membrane"/>
    <property type="evidence" value="ECO:0007669"/>
    <property type="project" value="UniProtKB-SubCell"/>
</dbReference>
<protein>
    <submittedName>
        <fullName evidence="8">O-antigen/teichoic acid export membrane protein</fullName>
    </submittedName>
</protein>
<evidence type="ECO:0000256" key="6">
    <source>
        <dbReference type="ARBA" id="ARBA00023136"/>
    </source>
</evidence>
<dbReference type="PANTHER" id="PTHR30250">
    <property type="entry name" value="PST FAMILY PREDICTED COLANIC ACID TRANSPORTER"/>
    <property type="match status" value="1"/>
</dbReference>
<feature type="transmembrane region" description="Helical" evidence="7">
    <location>
        <begin position="326"/>
        <end position="346"/>
    </location>
</feature>
<comment type="subcellular location">
    <subcellularLocation>
        <location evidence="1">Cell membrane</location>
        <topology evidence="1">Multi-pass membrane protein</topology>
    </subcellularLocation>
</comment>
<proteinExistence type="inferred from homology"/>
<evidence type="ECO:0000256" key="2">
    <source>
        <dbReference type="ARBA" id="ARBA00007430"/>
    </source>
</evidence>
<sequence>MSDLKAKTVTAIKWSYFSLFVGIALQLVFSAVLARLLSPHAFGVVAPAMALQRLGLFITDLGIGLALIQRPNLSERDVRAAFTMAMLLGAVATALGWLLAPFAGQLAHNDEVTAVVRGYACTYLLSASIIVSTSLLRRDLKFRPLVIAELTSYIVGHGVIGLGAAALGYGAMSLPISALAQAGIQATIAYAYSRHSLRLTIRRDDFHGIISFSSKITVVNFLDYLSNNLDTFLASRWFDSSAVGLYNRAFNTVTVPSQNFARSLTRVLAPSFSAIQTDAARLQSAYLSALRALAVIMFAAAAGIFVCAREIVLVMLGAQFIGATPIVQAFALFMPFAVLSGLSAVLAEATARLRARMLIQAVYFVILLGAFALVFALGGDVLSFAWVLVAASVVRSLAFEWVARRILGDGTRHIIGSYAWGGASGLLMGAVLWMVAAVSRASGVPPFALFALEGAVGGLVLGALVLFGPPNELQHMLRGALRRVPARLRSARSSD</sequence>
<feature type="transmembrane region" description="Helical" evidence="7">
    <location>
        <begin position="447"/>
        <end position="468"/>
    </location>
</feature>
<feature type="transmembrane region" description="Helical" evidence="7">
    <location>
        <begin position="174"/>
        <end position="193"/>
    </location>
</feature>
<feature type="transmembrane region" description="Helical" evidence="7">
    <location>
        <begin position="80"/>
        <end position="100"/>
    </location>
</feature>
<dbReference type="Pfam" id="PF13440">
    <property type="entry name" value="Polysacc_synt_3"/>
    <property type="match status" value="1"/>
</dbReference>
<comment type="similarity">
    <text evidence="2">Belongs to the polysaccharide synthase family.</text>
</comment>
<dbReference type="RefSeq" id="WP_170130866.1">
    <property type="nucleotide sequence ID" value="NZ_QJSX01000002.1"/>
</dbReference>
<dbReference type="InterPro" id="IPR050833">
    <property type="entry name" value="Poly_Biosynth_Transport"/>
</dbReference>
<evidence type="ECO:0000313" key="8">
    <source>
        <dbReference type="EMBL" id="PYE55758.1"/>
    </source>
</evidence>
<keyword evidence="5 7" id="KW-1133">Transmembrane helix</keyword>
<dbReference type="AlphaFoldDB" id="A0A318SDZ3"/>
<evidence type="ECO:0000256" key="3">
    <source>
        <dbReference type="ARBA" id="ARBA00022475"/>
    </source>
</evidence>
<feature type="transmembrane region" description="Helical" evidence="7">
    <location>
        <begin position="292"/>
        <end position="320"/>
    </location>
</feature>
<keyword evidence="4 7" id="KW-0812">Transmembrane</keyword>
<feature type="transmembrane region" description="Helical" evidence="7">
    <location>
        <begin position="358"/>
        <end position="378"/>
    </location>
</feature>
<dbReference type="Proteomes" id="UP000248326">
    <property type="component" value="Unassembled WGS sequence"/>
</dbReference>
<feature type="transmembrane region" description="Helical" evidence="7">
    <location>
        <begin position="145"/>
        <end position="168"/>
    </location>
</feature>
<comment type="caution">
    <text evidence="8">The sequence shown here is derived from an EMBL/GenBank/DDBJ whole genome shotgun (WGS) entry which is preliminary data.</text>
</comment>
<gene>
    <name evidence="8" type="ORF">DES52_102122</name>
</gene>
<dbReference type="CDD" id="cd13127">
    <property type="entry name" value="MATE_tuaB_like"/>
    <property type="match status" value="1"/>
</dbReference>
<feature type="transmembrane region" description="Helical" evidence="7">
    <location>
        <begin position="384"/>
        <end position="403"/>
    </location>
</feature>
<reference evidence="8 9" key="1">
    <citation type="submission" date="2018-06" db="EMBL/GenBank/DDBJ databases">
        <title>Genomic Encyclopedia of Type Strains, Phase IV (KMG-IV): sequencing the most valuable type-strain genomes for metagenomic binning, comparative biology and taxonomic classification.</title>
        <authorList>
            <person name="Goeker M."/>
        </authorList>
    </citation>
    <scope>NUCLEOTIDE SEQUENCE [LARGE SCALE GENOMIC DNA]</scope>
    <source>
        <strain evidence="8 9">DSM 18048</strain>
    </source>
</reference>
<keyword evidence="6 7" id="KW-0472">Membrane</keyword>